<evidence type="ECO:0000313" key="2">
    <source>
        <dbReference type="Proteomes" id="UP000478052"/>
    </source>
</evidence>
<evidence type="ECO:0000313" key="1">
    <source>
        <dbReference type="EMBL" id="KAF0715581.1"/>
    </source>
</evidence>
<gene>
    <name evidence="1" type="ORF">FWK35_00038132</name>
</gene>
<accession>A0A6G0VZ67</accession>
<proteinExistence type="predicted"/>
<dbReference type="OrthoDB" id="6624501at2759"/>
<name>A0A6G0VZ67_APHCR</name>
<keyword evidence="2" id="KW-1185">Reference proteome</keyword>
<comment type="caution">
    <text evidence="1">The sequence shown here is derived from an EMBL/GenBank/DDBJ whole genome shotgun (WGS) entry which is preliminary data.</text>
</comment>
<organism evidence="1 2">
    <name type="scientific">Aphis craccivora</name>
    <name type="common">Cowpea aphid</name>
    <dbReference type="NCBI Taxonomy" id="307492"/>
    <lineage>
        <taxon>Eukaryota</taxon>
        <taxon>Metazoa</taxon>
        <taxon>Ecdysozoa</taxon>
        <taxon>Arthropoda</taxon>
        <taxon>Hexapoda</taxon>
        <taxon>Insecta</taxon>
        <taxon>Pterygota</taxon>
        <taxon>Neoptera</taxon>
        <taxon>Paraneoptera</taxon>
        <taxon>Hemiptera</taxon>
        <taxon>Sternorrhyncha</taxon>
        <taxon>Aphidomorpha</taxon>
        <taxon>Aphidoidea</taxon>
        <taxon>Aphididae</taxon>
        <taxon>Aphidini</taxon>
        <taxon>Aphis</taxon>
        <taxon>Aphis</taxon>
    </lineage>
</organism>
<dbReference type="AlphaFoldDB" id="A0A6G0VZ67"/>
<sequence>FIIILKLYPHNSAIASSVNIQLKIEVLEFLSGVTANCLLIDDCVVEYICFTKKVKRLV</sequence>
<dbReference type="EMBL" id="VUJU01010150">
    <property type="protein sequence ID" value="KAF0715581.1"/>
    <property type="molecule type" value="Genomic_DNA"/>
</dbReference>
<protein>
    <submittedName>
        <fullName evidence="1">Uncharacterized protein</fullName>
    </submittedName>
</protein>
<feature type="non-terminal residue" evidence="1">
    <location>
        <position position="1"/>
    </location>
</feature>
<dbReference type="Proteomes" id="UP000478052">
    <property type="component" value="Unassembled WGS sequence"/>
</dbReference>
<reference evidence="1 2" key="1">
    <citation type="submission" date="2019-08" db="EMBL/GenBank/DDBJ databases">
        <title>Whole genome of Aphis craccivora.</title>
        <authorList>
            <person name="Voronova N.V."/>
            <person name="Shulinski R.S."/>
            <person name="Bandarenka Y.V."/>
            <person name="Zhorov D.G."/>
            <person name="Warner D."/>
        </authorList>
    </citation>
    <scope>NUCLEOTIDE SEQUENCE [LARGE SCALE GENOMIC DNA]</scope>
    <source>
        <strain evidence="1">180601</strain>
        <tissue evidence="1">Whole Body</tissue>
    </source>
</reference>